<protein>
    <submittedName>
        <fullName evidence="1">Uncharacterized protein</fullName>
    </submittedName>
</protein>
<sequence length="170" mass="18057">MRRHLNLSLQALRSWSARRWAGAAVATLVVGLALGVVTVLIPNPIFGREIPPTAWSYPAWIVTSVLSGMLIATYLRSGPKATADAEDEKLSVWGTVGAFGAWFAIGCPVCNKIALLALGYTGALTYFGPLQPWLAALSLILLAVGLVFRLSGSIACAVPQRRRVSVAQPS</sequence>
<dbReference type="STRING" id="1610493.RPIT_14835"/>
<dbReference type="Proteomes" id="UP000188324">
    <property type="component" value="Chromosome"/>
</dbReference>
<dbReference type="EMBL" id="CP019605">
    <property type="protein sequence ID" value="AQP45923.1"/>
    <property type="molecule type" value="Genomic_DNA"/>
</dbReference>
<keyword evidence="2" id="KW-1185">Reference proteome</keyword>
<evidence type="ECO:0000313" key="1">
    <source>
        <dbReference type="EMBL" id="AQP45923.1"/>
    </source>
</evidence>
<organism evidence="1 2">
    <name type="scientific">Tessaracoccus flavus</name>
    <dbReference type="NCBI Taxonomy" id="1610493"/>
    <lineage>
        <taxon>Bacteria</taxon>
        <taxon>Bacillati</taxon>
        <taxon>Actinomycetota</taxon>
        <taxon>Actinomycetes</taxon>
        <taxon>Propionibacteriales</taxon>
        <taxon>Propionibacteriaceae</taxon>
        <taxon>Tessaracoccus</taxon>
    </lineage>
</organism>
<dbReference type="AlphaFoldDB" id="A0A1Q2CIM5"/>
<reference evidence="1 2" key="1">
    <citation type="journal article" date="2016" name="Int. J. Syst. Evol. Microbiol.">
        <title>Tessaracoccus flavus sp. nov., isolated from the drainage system of a lindane-producing factory.</title>
        <authorList>
            <person name="Kumari R."/>
            <person name="Singh P."/>
            <person name="Schumann P."/>
            <person name="Lal R."/>
        </authorList>
    </citation>
    <scope>NUCLEOTIDE SEQUENCE [LARGE SCALE GENOMIC DNA]</scope>
    <source>
        <strain evidence="1 2">RP1T</strain>
    </source>
</reference>
<name>A0A1Q2CIM5_9ACTN</name>
<dbReference type="KEGG" id="tfl:RPIT_14835"/>
<dbReference type="RefSeq" id="WP_077344121.1">
    <property type="nucleotide sequence ID" value="NZ_CP019605.1"/>
</dbReference>
<gene>
    <name evidence="1" type="ORF">RPIT_14835</name>
</gene>
<evidence type="ECO:0000313" key="2">
    <source>
        <dbReference type="Proteomes" id="UP000188324"/>
    </source>
</evidence>
<dbReference type="OrthoDB" id="166777at2"/>
<accession>A0A1Q2CIM5</accession>
<proteinExistence type="predicted"/>